<accession>A0A859QGH8</accession>
<sequence length="622" mass="68135">MRNVRESVFLGVPQIWIERNGHLSAPRRHTIHWRPRGRGRWQPIDSGKPWGDVDLAVIENGELQYAVDAAIVPKAFNIAFDRGRRQLRISGLEAGLLAARGATNLDVKLEGDEALVMLGAPSGKPIIELRPRWNAELALTLSDPRSDLRLIDADDALVKPHSILCVDGLKGFRILAMRPTSLCMELQARDTPRLTIARSISGEVPLSAFTDAMTHLLGSSESLDARIVLSATGATENIAEVRWYAEDVDPFNPPAPNAFSALATGHRLDLRSIAICHPAAGVASVTAPVGQADMGKELSEKLPAGPWLVYGRRSNGARIRPRIVPALSGVPSSEETLLERAIRTDSASARATAFAQAYSNPDQIPPRDRRTLIELLVLARREGLPISSVDALKALDRSARVATWLLAFCESLEERAALLDLQRDLPFIWASTTIEGWLSAFSARIEDVRSRLAEIGIGGDVVYRNVLSALSEIVNLRPELAGHAKAVFLTHVAAEMAREGKAIDGAAVHFLQIRRNVSKRSEIDRLRGSHDDADPPPQQLLGPKCLAAYRSQSDPYDSSFAHVIAAPFAIVDHACGRFTLDEKELRRCRDAWLYDPEYFEAIVPMGIDEVLRGFAGSGEGRR</sequence>
<geneLocation type="plasmid" evidence="2">
    <name>pemeittgr7b</name>
</geneLocation>
<keyword evidence="2" id="KW-1185">Reference proteome</keyword>
<protein>
    <submittedName>
        <fullName evidence="1">Uncharacterized protein</fullName>
    </submittedName>
</protein>
<gene>
    <name evidence="1" type="ORF">FKV68_24305</name>
</gene>
<organism evidence="1 2">
    <name type="scientific">Sinorhizobium mexicanum</name>
    <dbReference type="NCBI Taxonomy" id="375549"/>
    <lineage>
        <taxon>Bacteria</taxon>
        <taxon>Pseudomonadati</taxon>
        <taxon>Pseudomonadota</taxon>
        <taxon>Alphaproteobacteria</taxon>
        <taxon>Hyphomicrobiales</taxon>
        <taxon>Rhizobiaceae</taxon>
        <taxon>Sinorhizobium/Ensifer group</taxon>
        <taxon>Sinorhizobium</taxon>
    </lineage>
</organism>
<dbReference type="KEGG" id="emx:FKV68_24305"/>
<dbReference type="AlphaFoldDB" id="A0A859QGH8"/>
<evidence type="ECO:0000313" key="2">
    <source>
        <dbReference type="Proteomes" id="UP000510721"/>
    </source>
</evidence>
<dbReference type="Proteomes" id="UP000510721">
    <property type="component" value="Plasmid pEmeITTGR7b"/>
</dbReference>
<name>A0A859QGH8_9HYPH</name>
<evidence type="ECO:0000313" key="1">
    <source>
        <dbReference type="EMBL" id="QLL64532.1"/>
    </source>
</evidence>
<proteinExistence type="predicted"/>
<reference evidence="1 2" key="1">
    <citation type="submission" date="2019-06" db="EMBL/GenBank/DDBJ databases">
        <title>Complete genome sequence of Ensifer mexicanus ITTG R7 isolated from nodules of Acacia angustissima (Mill.) Kuntze.</title>
        <authorList>
            <person name="Rincon-Rosales R."/>
            <person name="Rogel M.A."/>
            <person name="Guerrero G."/>
            <person name="Rincon-Molina C.I."/>
            <person name="Lopez-Lopez A."/>
            <person name="Martinez-Romero E."/>
        </authorList>
    </citation>
    <scope>NUCLEOTIDE SEQUENCE [LARGE SCALE GENOMIC DNA]</scope>
    <source>
        <strain evidence="1 2">ITTG R7</strain>
        <plasmid evidence="2">pemeittgr7b</plasmid>
    </source>
</reference>
<dbReference type="EMBL" id="CP041240">
    <property type="protein sequence ID" value="QLL64532.1"/>
    <property type="molecule type" value="Genomic_DNA"/>
</dbReference>
<keyword evidence="1" id="KW-0614">Plasmid</keyword>